<feature type="domain" description="NADP-dependent oxidoreductase" evidence="1">
    <location>
        <begin position="46"/>
        <end position="337"/>
    </location>
</feature>
<dbReference type="InterPro" id="IPR023210">
    <property type="entry name" value="NADP_OxRdtase_dom"/>
</dbReference>
<dbReference type="InterPro" id="IPR036812">
    <property type="entry name" value="NAD(P)_OxRdtase_dom_sf"/>
</dbReference>
<gene>
    <name evidence="2" type="ORF">BE221DRAFT_76694</name>
</gene>
<dbReference type="EMBL" id="KZ155790">
    <property type="protein sequence ID" value="OUS45497.1"/>
    <property type="molecule type" value="Genomic_DNA"/>
</dbReference>
<dbReference type="PANTHER" id="PTHR43638">
    <property type="entry name" value="OXIDOREDUCTASE, ALDO/KETO REDUCTASE FAMILY PROTEIN"/>
    <property type="match status" value="1"/>
</dbReference>
<dbReference type="Gene3D" id="3.20.20.100">
    <property type="entry name" value="NADP-dependent oxidoreductase domain"/>
    <property type="match status" value="1"/>
</dbReference>
<dbReference type="AlphaFoldDB" id="A0A1Y5IA26"/>
<accession>A0A1Y5IA26</accession>
<evidence type="ECO:0000313" key="2">
    <source>
        <dbReference type="EMBL" id="OUS45497.1"/>
    </source>
</evidence>
<evidence type="ECO:0000259" key="1">
    <source>
        <dbReference type="Pfam" id="PF00248"/>
    </source>
</evidence>
<reference evidence="2" key="1">
    <citation type="submission" date="2017-04" db="EMBL/GenBank/DDBJ databases">
        <title>Population genomics of picophytoplankton unveils novel chromosome hypervariability.</title>
        <authorList>
            <consortium name="DOE Joint Genome Institute"/>
            <person name="Blanc-Mathieu R."/>
            <person name="Krasovec M."/>
            <person name="Hebrard M."/>
            <person name="Yau S."/>
            <person name="Desgranges E."/>
            <person name="Martin J."/>
            <person name="Schackwitz W."/>
            <person name="Kuo A."/>
            <person name="Salin G."/>
            <person name="Donnadieu C."/>
            <person name="Desdevises Y."/>
            <person name="Sanchez-Ferandin S."/>
            <person name="Moreau H."/>
            <person name="Rivals E."/>
            <person name="Grigoriev I.V."/>
            <person name="Grimsley N."/>
            <person name="Eyre-Walker A."/>
            <person name="Piganeau G."/>
        </authorList>
    </citation>
    <scope>NUCLEOTIDE SEQUENCE [LARGE SCALE GENOMIC DNA]</scope>
    <source>
        <strain evidence="2">RCC 1115</strain>
    </source>
</reference>
<organism evidence="2">
    <name type="scientific">Ostreococcus tauri</name>
    <name type="common">Marine green alga</name>
    <dbReference type="NCBI Taxonomy" id="70448"/>
    <lineage>
        <taxon>Eukaryota</taxon>
        <taxon>Viridiplantae</taxon>
        <taxon>Chlorophyta</taxon>
        <taxon>Mamiellophyceae</taxon>
        <taxon>Mamiellales</taxon>
        <taxon>Bathycoccaceae</taxon>
        <taxon>Ostreococcus</taxon>
    </lineage>
</organism>
<dbReference type="PANTHER" id="PTHR43638:SF3">
    <property type="entry name" value="ALDEHYDE REDUCTASE"/>
    <property type="match status" value="1"/>
</dbReference>
<proteinExistence type="predicted"/>
<sequence>MLARSSARVRVTRCAKGDVTSRGDFVVARATEKTRTLSDGTVCSSIGIGTMAWGDETLGFNASFRERDLERAFERASERLPSGLFVDTAEVYGAKSKRFECTSEHIVGRCAKKARDEGRSVVVGTKVFTVPWTNVVMGGGVRLTTKSLVDALRASVERNGGEPVDLWSIHFPFPTWKQSALSDALAEGQSLGLCKAVGVSNYDASQMEEMHGFLAKRGIPLVTNQVKYSVLDRSVEKNGLLTKAKDLDVAIVAYSPLGGGALRTSNDKEIRTLNKLLEFIGAVNGGKTSYQVALRYLIQKGAIPIPSLTSEKRADDIADVLDFELDIEDISTIDEKLDYIERTSS</sequence>
<protein>
    <submittedName>
        <fullName evidence="2">Aldo/keto reductase</fullName>
    </submittedName>
</protein>
<dbReference type="PROSITE" id="PS00062">
    <property type="entry name" value="ALDOKETO_REDUCTASE_2"/>
    <property type="match status" value="1"/>
</dbReference>
<dbReference type="Proteomes" id="UP000195557">
    <property type="component" value="Unassembled WGS sequence"/>
</dbReference>
<dbReference type="eggNOG" id="KOG1575">
    <property type="taxonomic scope" value="Eukaryota"/>
</dbReference>
<dbReference type="SUPFAM" id="SSF51430">
    <property type="entry name" value="NAD(P)-linked oxidoreductase"/>
    <property type="match status" value="1"/>
</dbReference>
<dbReference type="GO" id="GO:0016491">
    <property type="term" value="F:oxidoreductase activity"/>
    <property type="evidence" value="ECO:0007669"/>
    <property type="project" value="InterPro"/>
</dbReference>
<dbReference type="Pfam" id="PF00248">
    <property type="entry name" value="Aldo_ket_red"/>
    <property type="match status" value="1"/>
</dbReference>
<name>A0A1Y5IA26_OSTTA</name>
<dbReference type="InterPro" id="IPR018170">
    <property type="entry name" value="Aldo/ket_reductase_CS"/>
</dbReference>